<dbReference type="Proteomes" id="UP001057402">
    <property type="component" value="Chromosome 7"/>
</dbReference>
<evidence type="ECO:0000313" key="2">
    <source>
        <dbReference type="Proteomes" id="UP001057402"/>
    </source>
</evidence>
<protein>
    <submittedName>
        <fullName evidence="1">Uncharacterized protein</fullName>
    </submittedName>
</protein>
<comment type="caution">
    <text evidence="1">The sequence shown here is derived from an EMBL/GenBank/DDBJ whole genome shotgun (WGS) entry which is preliminary data.</text>
</comment>
<sequence>MLPGDDDGVVILEPITPDTAKDGGDAASLDVSPLTLLENMRDVAHGLLLMGDNDDDQGSVCVDSGSPQTPKGSVFNLLGTEEGDALQAPHSKKLLDEISGGVAQRLNFGCAIVGMKDGTQATDEDIVEWVYKNVLEAIALHQAEEILACVSCPGMVLSGCQSPNLLPLLNGIAGTCPGAPVRHSMESRVFYYGLQRKLEF</sequence>
<dbReference type="EMBL" id="CM042886">
    <property type="protein sequence ID" value="KAI4341912.1"/>
    <property type="molecule type" value="Genomic_DNA"/>
</dbReference>
<evidence type="ECO:0000313" key="1">
    <source>
        <dbReference type="EMBL" id="KAI4341912.1"/>
    </source>
</evidence>
<proteinExistence type="predicted"/>
<name>A0ACB9P1Y3_9MYRT</name>
<keyword evidence="2" id="KW-1185">Reference proteome</keyword>
<reference evidence="2" key="1">
    <citation type="journal article" date="2023" name="Front. Plant Sci.">
        <title>Chromosomal-level genome assembly of Melastoma candidum provides insights into trichome evolution.</title>
        <authorList>
            <person name="Zhong Y."/>
            <person name="Wu W."/>
            <person name="Sun C."/>
            <person name="Zou P."/>
            <person name="Liu Y."/>
            <person name="Dai S."/>
            <person name="Zhou R."/>
        </authorList>
    </citation>
    <scope>NUCLEOTIDE SEQUENCE [LARGE SCALE GENOMIC DNA]</scope>
</reference>
<organism evidence="1 2">
    <name type="scientific">Melastoma candidum</name>
    <dbReference type="NCBI Taxonomy" id="119954"/>
    <lineage>
        <taxon>Eukaryota</taxon>
        <taxon>Viridiplantae</taxon>
        <taxon>Streptophyta</taxon>
        <taxon>Embryophyta</taxon>
        <taxon>Tracheophyta</taxon>
        <taxon>Spermatophyta</taxon>
        <taxon>Magnoliopsida</taxon>
        <taxon>eudicotyledons</taxon>
        <taxon>Gunneridae</taxon>
        <taxon>Pentapetalae</taxon>
        <taxon>rosids</taxon>
        <taxon>malvids</taxon>
        <taxon>Myrtales</taxon>
        <taxon>Melastomataceae</taxon>
        <taxon>Melastomatoideae</taxon>
        <taxon>Melastomateae</taxon>
        <taxon>Melastoma</taxon>
    </lineage>
</organism>
<accession>A0ACB9P1Y3</accession>
<gene>
    <name evidence="1" type="ORF">MLD38_026581</name>
</gene>